<dbReference type="InterPro" id="IPR036396">
    <property type="entry name" value="Cyt_P450_sf"/>
</dbReference>
<dbReference type="PRINTS" id="PR00385">
    <property type="entry name" value="P450"/>
</dbReference>
<reference evidence="11 12" key="1">
    <citation type="submission" date="2020-03" db="EMBL/GenBank/DDBJ databases">
        <title>Draft Genome Sequence of Cudoniella acicularis.</title>
        <authorList>
            <person name="Buettner E."/>
            <person name="Kellner H."/>
        </authorList>
    </citation>
    <scope>NUCLEOTIDE SEQUENCE [LARGE SCALE GENOMIC DNA]</scope>
    <source>
        <strain evidence="11 12">DSM 108380</strain>
    </source>
</reference>
<evidence type="ECO:0000256" key="3">
    <source>
        <dbReference type="ARBA" id="ARBA00022617"/>
    </source>
</evidence>
<dbReference type="PRINTS" id="PR00463">
    <property type="entry name" value="EP450I"/>
</dbReference>
<comment type="similarity">
    <text evidence="2 9">Belongs to the cytochrome P450 family.</text>
</comment>
<accession>A0A8H4RQJ7</accession>
<dbReference type="SUPFAM" id="SSF48264">
    <property type="entry name" value="Cytochrome P450"/>
    <property type="match status" value="1"/>
</dbReference>
<name>A0A8H4RQJ7_9HELO</name>
<keyword evidence="10" id="KW-1133">Transmembrane helix</keyword>
<evidence type="ECO:0000256" key="2">
    <source>
        <dbReference type="ARBA" id="ARBA00010617"/>
    </source>
</evidence>
<dbReference type="OrthoDB" id="1470350at2759"/>
<protein>
    <recommendedName>
        <fullName evidence="13">Cytochrome P450</fullName>
    </recommendedName>
</protein>
<evidence type="ECO:0000256" key="7">
    <source>
        <dbReference type="ARBA" id="ARBA00023033"/>
    </source>
</evidence>
<keyword evidence="5 9" id="KW-0560">Oxidoreductase</keyword>
<dbReference type="Gene3D" id="1.10.630.10">
    <property type="entry name" value="Cytochrome P450"/>
    <property type="match status" value="1"/>
</dbReference>
<dbReference type="AlphaFoldDB" id="A0A8H4RQJ7"/>
<keyword evidence="3 8" id="KW-0349">Heme</keyword>
<evidence type="ECO:0000256" key="10">
    <source>
        <dbReference type="SAM" id="Phobius"/>
    </source>
</evidence>
<keyword evidence="12" id="KW-1185">Reference proteome</keyword>
<evidence type="ECO:0000256" key="8">
    <source>
        <dbReference type="PIRSR" id="PIRSR602401-1"/>
    </source>
</evidence>
<evidence type="ECO:0000256" key="1">
    <source>
        <dbReference type="ARBA" id="ARBA00001971"/>
    </source>
</evidence>
<dbReference type="PANTHER" id="PTHR24287">
    <property type="entry name" value="P450, PUTATIVE (EUROFUNG)-RELATED"/>
    <property type="match status" value="1"/>
</dbReference>
<evidence type="ECO:0000313" key="11">
    <source>
        <dbReference type="EMBL" id="KAF4634249.1"/>
    </source>
</evidence>
<dbReference type="PROSITE" id="PS00086">
    <property type="entry name" value="CYTOCHROME_P450"/>
    <property type="match status" value="1"/>
</dbReference>
<dbReference type="Proteomes" id="UP000566819">
    <property type="component" value="Unassembled WGS sequence"/>
</dbReference>
<evidence type="ECO:0008006" key="13">
    <source>
        <dbReference type="Google" id="ProtNLM"/>
    </source>
</evidence>
<keyword evidence="4 8" id="KW-0479">Metal-binding</keyword>
<dbReference type="InterPro" id="IPR001128">
    <property type="entry name" value="Cyt_P450"/>
</dbReference>
<evidence type="ECO:0000256" key="4">
    <source>
        <dbReference type="ARBA" id="ARBA00022723"/>
    </source>
</evidence>
<comment type="caution">
    <text evidence="11">The sequence shown here is derived from an EMBL/GenBank/DDBJ whole genome shotgun (WGS) entry which is preliminary data.</text>
</comment>
<dbReference type="InterPro" id="IPR047146">
    <property type="entry name" value="Cyt_P450_E_CYP52_fungi"/>
</dbReference>
<dbReference type="InterPro" id="IPR017972">
    <property type="entry name" value="Cyt_P450_CS"/>
</dbReference>
<feature type="binding site" description="axial binding residue" evidence="8">
    <location>
        <position position="486"/>
    </location>
    <ligand>
        <name>heme</name>
        <dbReference type="ChEBI" id="CHEBI:30413"/>
    </ligand>
    <ligandPart>
        <name>Fe</name>
        <dbReference type="ChEBI" id="CHEBI:18248"/>
    </ligandPart>
</feature>
<proteinExistence type="inferred from homology"/>
<evidence type="ECO:0000256" key="6">
    <source>
        <dbReference type="ARBA" id="ARBA00023004"/>
    </source>
</evidence>
<feature type="transmembrane region" description="Helical" evidence="10">
    <location>
        <begin position="93"/>
        <end position="112"/>
    </location>
</feature>
<keyword evidence="10" id="KW-0812">Transmembrane</keyword>
<organism evidence="11 12">
    <name type="scientific">Cudoniella acicularis</name>
    <dbReference type="NCBI Taxonomy" id="354080"/>
    <lineage>
        <taxon>Eukaryota</taxon>
        <taxon>Fungi</taxon>
        <taxon>Dikarya</taxon>
        <taxon>Ascomycota</taxon>
        <taxon>Pezizomycotina</taxon>
        <taxon>Leotiomycetes</taxon>
        <taxon>Helotiales</taxon>
        <taxon>Tricladiaceae</taxon>
        <taxon>Cudoniella</taxon>
    </lineage>
</organism>
<dbReference type="PANTHER" id="PTHR24287:SF1">
    <property type="entry name" value="P450, PUTATIVE (EUROFUNG)-RELATED"/>
    <property type="match status" value="1"/>
</dbReference>
<evidence type="ECO:0000313" key="12">
    <source>
        <dbReference type="Proteomes" id="UP000566819"/>
    </source>
</evidence>
<dbReference type="GO" id="GO:0016705">
    <property type="term" value="F:oxidoreductase activity, acting on paired donors, with incorporation or reduction of molecular oxygen"/>
    <property type="evidence" value="ECO:0007669"/>
    <property type="project" value="InterPro"/>
</dbReference>
<feature type="transmembrane region" description="Helical" evidence="10">
    <location>
        <begin position="118"/>
        <end position="137"/>
    </location>
</feature>
<comment type="cofactor">
    <cofactor evidence="1 8">
        <name>heme</name>
        <dbReference type="ChEBI" id="CHEBI:30413"/>
    </cofactor>
</comment>
<keyword evidence="7 9" id="KW-0503">Monooxygenase</keyword>
<keyword evidence="6 8" id="KW-0408">Iron</keyword>
<dbReference type="GO" id="GO:0005506">
    <property type="term" value="F:iron ion binding"/>
    <property type="evidence" value="ECO:0007669"/>
    <property type="project" value="InterPro"/>
</dbReference>
<dbReference type="GO" id="GO:0020037">
    <property type="term" value="F:heme binding"/>
    <property type="evidence" value="ECO:0007669"/>
    <property type="project" value="InterPro"/>
</dbReference>
<dbReference type="GO" id="GO:0004497">
    <property type="term" value="F:monooxygenase activity"/>
    <property type="evidence" value="ECO:0007669"/>
    <property type="project" value="UniProtKB-KW"/>
</dbReference>
<sequence>MQFGVKPIFQHMSNGSCDEQQVTILNTGDILSGALDCYIVFTCNGGTDGKMLNSLATALVDVVSRVSDILVTKEISITYDTIAPRSPMGYGRVFLVVAGVIIMVKGVYSFLVTVGEAGSFRLGIATIVMAFLIYKFIQSRREYEKQYDAIPSQRLLAFQSQSNPVNPFRRLVPRVSTSWPIPATWRGNLHARWPTLETFPRDSLSTVRKNLGVFDVHINDLISSLSATDDGIIDLQPFFFKFTLTTATDLLFGEPVGALGDHIQNTFGNNFDYASMICVLKLRLADFHWLYGTEKSKTSCTVVKQYVDRFVTQALKYKGKNGQESASERYPFILDLYKDLKDPALVRDQLVNVFITGRYTTACLMSWAVLPVIPGGQEVTLAHIAKIPFLRCVINETHRLYPQLPVNARIALKTTLLPSGSGPDGKSPVLIPKGTGCAWSTYHMHRMASLYGHNANEFVPERWEDIDMERKVGFGFLPFHGGPKVCLGKDFALSEALYAIVKIVQTFSNLRLLPQIEKEKTGQEKQSLTIVVTSAEGPE</sequence>
<evidence type="ECO:0000256" key="5">
    <source>
        <dbReference type="ARBA" id="ARBA00023002"/>
    </source>
</evidence>
<evidence type="ECO:0000256" key="9">
    <source>
        <dbReference type="RuleBase" id="RU000461"/>
    </source>
</evidence>
<gene>
    <name evidence="11" type="ORF">G7Y89_g3854</name>
</gene>
<dbReference type="EMBL" id="JAAMPI010000198">
    <property type="protein sequence ID" value="KAF4634249.1"/>
    <property type="molecule type" value="Genomic_DNA"/>
</dbReference>
<dbReference type="InterPro" id="IPR002401">
    <property type="entry name" value="Cyt_P450_E_grp-I"/>
</dbReference>
<dbReference type="Pfam" id="PF00067">
    <property type="entry name" value="p450"/>
    <property type="match status" value="1"/>
</dbReference>
<keyword evidence="10" id="KW-0472">Membrane</keyword>